<feature type="domain" description="GFO/IDH/MocA-like oxidoreductase" evidence="5">
    <location>
        <begin position="133"/>
        <end position="247"/>
    </location>
</feature>
<feature type="domain" description="Gfo/Idh/MocA-like oxidoreductase N-terminal" evidence="4">
    <location>
        <begin position="5"/>
        <end position="120"/>
    </location>
</feature>
<proteinExistence type="inferred from homology"/>
<evidence type="ECO:0000259" key="5">
    <source>
        <dbReference type="Pfam" id="PF22725"/>
    </source>
</evidence>
<evidence type="ECO:0000256" key="1">
    <source>
        <dbReference type="ARBA" id="ARBA00010928"/>
    </source>
</evidence>
<dbReference type="GO" id="GO:0016491">
    <property type="term" value="F:oxidoreductase activity"/>
    <property type="evidence" value="ECO:0007669"/>
    <property type="project" value="UniProtKB-KW"/>
</dbReference>
<dbReference type="AlphaFoldDB" id="A0A934SP15"/>
<dbReference type="SUPFAM" id="SSF51735">
    <property type="entry name" value="NAD(P)-binding Rossmann-fold domains"/>
    <property type="match status" value="1"/>
</dbReference>
<dbReference type="InterPro" id="IPR050984">
    <property type="entry name" value="Gfo/Idh/MocA_domain"/>
</dbReference>
<organism evidence="6 7">
    <name type="scientific">Lacisediminihabitans changchengi</name>
    <dbReference type="NCBI Taxonomy" id="2787634"/>
    <lineage>
        <taxon>Bacteria</taxon>
        <taxon>Bacillati</taxon>
        <taxon>Actinomycetota</taxon>
        <taxon>Actinomycetes</taxon>
        <taxon>Micrococcales</taxon>
        <taxon>Microbacteriaceae</taxon>
        <taxon>Lacisediminihabitans</taxon>
    </lineage>
</organism>
<evidence type="ECO:0000256" key="2">
    <source>
        <dbReference type="ARBA" id="ARBA00023002"/>
    </source>
</evidence>
<gene>
    <name evidence="6" type="ORF">IV501_14440</name>
</gene>
<dbReference type="Gene3D" id="3.30.360.10">
    <property type="entry name" value="Dihydrodipicolinate Reductase, domain 2"/>
    <property type="match status" value="1"/>
</dbReference>
<evidence type="ECO:0000259" key="4">
    <source>
        <dbReference type="Pfam" id="PF01408"/>
    </source>
</evidence>
<dbReference type="Gene3D" id="3.40.50.720">
    <property type="entry name" value="NAD(P)-binding Rossmann-like Domain"/>
    <property type="match status" value="1"/>
</dbReference>
<dbReference type="Pfam" id="PF22725">
    <property type="entry name" value="GFO_IDH_MocA_C3"/>
    <property type="match status" value="1"/>
</dbReference>
<dbReference type="EMBL" id="JAEPES010000005">
    <property type="protein sequence ID" value="MBK4348834.1"/>
    <property type="molecule type" value="Genomic_DNA"/>
</dbReference>
<accession>A0A934SP15</accession>
<dbReference type="PANTHER" id="PTHR22604">
    <property type="entry name" value="OXIDOREDUCTASES"/>
    <property type="match status" value="1"/>
</dbReference>
<protein>
    <submittedName>
        <fullName evidence="6">Gfo/Idh/MocA family oxidoreductase</fullName>
    </submittedName>
</protein>
<sequence>MAGELRWGILGTGGIAHLQTNDLVKNGFTVSAVGSRTLESARAFADEFGIPAAHGSYEELVADPDVDVIYVSTPHPFHAENALLALEAGKHVLMEKPFTLTGAEARRVVDTATAKNLVVLEAMWTRFLPHMIRLREVIAEGLIGEVRTVIAEHDRLLPTDPEHRINNLALGGGALLDLGIYPVSFAFDIFGTPESVFAAAPLTATGVDRQDAIVFTYGDGQQAMLHASLDTLGPNFAIVYGTKGRIEVAPIWYQPTSFTVYDADDQVVERFDQQVSQRGMQFQAWEVERLVRDGRIASDIMPPEQSVTIMETLDQIRAQIGLKYPQE</sequence>
<dbReference type="Proteomes" id="UP000636458">
    <property type="component" value="Unassembled WGS sequence"/>
</dbReference>
<comment type="caution">
    <text evidence="6">The sequence shown here is derived from an EMBL/GenBank/DDBJ whole genome shotgun (WGS) entry which is preliminary data.</text>
</comment>
<dbReference type="GO" id="GO:0000166">
    <property type="term" value="F:nucleotide binding"/>
    <property type="evidence" value="ECO:0007669"/>
    <property type="project" value="InterPro"/>
</dbReference>
<dbReference type="PANTHER" id="PTHR22604:SF105">
    <property type="entry name" value="TRANS-1,2-DIHYDROBENZENE-1,2-DIOL DEHYDROGENASE"/>
    <property type="match status" value="1"/>
</dbReference>
<keyword evidence="2" id="KW-0560">Oxidoreductase</keyword>
<dbReference type="InterPro" id="IPR055170">
    <property type="entry name" value="GFO_IDH_MocA-like_dom"/>
</dbReference>
<comment type="similarity">
    <text evidence="1">Belongs to the Gfo/Idh/MocA family.</text>
</comment>
<evidence type="ECO:0000256" key="3">
    <source>
        <dbReference type="ARBA" id="ARBA00023027"/>
    </source>
</evidence>
<evidence type="ECO:0000313" key="6">
    <source>
        <dbReference type="EMBL" id="MBK4348834.1"/>
    </source>
</evidence>
<keyword evidence="7" id="KW-1185">Reference proteome</keyword>
<reference evidence="6" key="1">
    <citation type="submission" date="2021-01" db="EMBL/GenBank/DDBJ databases">
        <title>Lacisediminihabitans sp. nov. strain G11-30, isolated from Antarctic Soil.</title>
        <authorList>
            <person name="Li J."/>
        </authorList>
    </citation>
    <scope>NUCLEOTIDE SEQUENCE</scope>
    <source>
        <strain evidence="6">G11-30</strain>
    </source>
</reference>
<name>A0A934SP15_9MICO</name>
<dbReference type="SUPFAM" id="SSF55347">
    <property type="entry name" value="Glyceraldehyde-3-phosphate dehydrogenase-like, C-terminal domain"/>
    <property type="match status" value="1"/>
</dbReference>
<dbReference type="Pfam" id="PF01408">
    <property type="entry name" value="GFO_IDH_MocA"/>
    <property type="match status" value="1"/>
</dbReference>
<evidence type="ECO:0000313" key="7">
    <source>
        <dbReference type="Proteomes" id="UP000636458"/>
    </source>
</evidence>
<dbReference type="InterPro" id="IPR036291">
    <property type="entry name" value="NAD(P)-bd_dom_sf"/>
</dbReference>
<keyword evidence="3" id="KW-0520">NAD</keyword>
<dbReference type="InterPro" id="IPR000683">
    <property type="entry name" value="Gfo/Idh/MocA-like_OxRdtase_N"/>
</dbReference>
<dbReference type="RefSeq" id="WP_200557128.1">
    <property type="nucleotide sequence ID" value="NZ_JAEPES010000005.1"/>
</dbReference>